<dbReference type="InterPro" id="IPR049883">
    <property type="entry name" value="NOTCH1_EGF-like"/>
</dbReference>
<comment type="caution">
    <text evidence="7">The sequence shown here is derived from an EMBL/GenBank/DDBJ whole genome shotgun (WGS) entry which is preliminary data.</text>
</comment>
<dbReference type="InterPro" id="IPR024731">
    <property type="entry name" value="NELL2-like_EGF"/>
</dbReference>
<dbReference type="Pfam" id="PF08742">
    <property type="entry name" value="C8"/>
    <property type="match status" value="1"/>
</dbReference>
<accession>A0A7D9I6R4</accession>
<comment type="caution">
    <text evidence="6">Lacks conserved residue(s) required for the propagation of feature annotation.</text>
</comment>
<dbReference type="Pfam" id="PF07645">
    <property type="entry name" value="EGF_CA"/>
    <property type="match status" value="1"/>
</dbReference>
<dbReference type="Proteomes" id="UP001152795">
    <property type="component" value="Unassembled WGS sequence"/>
</dbReference>
<dbReference type="FunFam" id="2.10.25.10:FF:000038">
    <property type="entry name" value="Fibrillin 2"/>
    <property type="match status" value="1"/>
</dbReference>
<dbReference type="Pfam" id="PF00094">
    <property type="entry name" value="VWD"/>
    <property type="match status" value="1"/>
</dbReference>
<dbReference type="SUPFAM" id="SSF57196">
    <property type="entry name" value="EGF/Laminin"/>
    <property type="match status" value="2"/>
</dbReference>
<dbReference type="PROSITE" id="PS50026">
    <property type="entry name" value="EGF_3"/>
    <property type="match status" value="4"/>
</dbReference>
<evidence type="ECO:0000256" key="1">
    <source>
        <dbReference type="ARBA" id="ARBA00022536"/>
    </source>
</evidence>
<evidence type="ECO:0000256" key="5">
    <source>
        <dbReference type="ARBA" id="ARBA00023180"/>
    </source>
</evidence>
<dbReference type="InterPro" id="IPR011042">
    <property type="entry name" value="6-blade_b-propeller_TolB-like"/>
</dbReference>
<dbReference type="InterPro" id="IPR009030">
    <property type="entry name" value="Growth_fac_rcpt_cys_sf"/>
</dbReference>
<dbReference type="PROSITE" id="PS00010">
    <property type="entry name" value="ASX_HYDROXYL"/>
    <property type="match status" value="4"/>
</dbReference>
<dbReference type="SMART" id="SM00179">
    <property type="entry name" value="EGF_CA"/>
    <property type="match status" value="4"/>
</dbReference>
<dbReference type="FunFam" id="2.10.25.10:FF:000012">
    <property type="entry name" value="Delta-like protein"/>
    <property type="match status" value="1"/>
</dbReference>
<dbReference type="PANTHER" id="PTHR11339:SF402">
    <property type="entry name" value="VWFD DOMAIN-CONTAINING PROTEIN"/>
    <property type="match status" value="1"/>
</dbReference>
<keyword evidence="3" id="KW-0677">Repeat</keyword>
<dbReference type="InterPro" id="IPR000152">
    <property type="entry name" value="EGF-type_Asp/Asn_hydroxyl_site"/>
</dbReference>
<dbReference type="AlphaFoldDB" id="A0A7D9I6R4"/>
<evidence type="ECO:0000256" key="2">
    <source>
        <dbReference type="ARBA" id="ARBA00022729"/>
    </source>
</evidence>
<keyword evidence="2" id="KW-0732">Signal</keyword>
<dbReference type="PANTHER" id="PTHR11339">
    <property type="entry name" value="EXTRACELLULAR MATRIX GLYCOPROTEIN RELATED"/>
    <property type="match status" value="1"/>
</dbReference>
<keyword evidence="4 6" id="KW-1015">Disulfide bond</keyword>
<dbReference type="InterPro" id="IPR001846">
    <property type="entry name" value="VWF_type-D"/>
</dbReference>
<reference evidence="7" key="1">
    <citation type="submission" date="2020-04" db="EMBL/GenBank/DDBJ databases">
        <authorList>
            <person name="Alioto T."/>
            <person name="Alioto T."/>
            <person name="Gomez Garrido J."/>
        </authorList>
    </citation>
    <scope>NUCLEOTIDE SEQUENCE</scope>
    <source>
        <strain evidence="7">A484AB</strain>
    </source>
</reference>
<keyword evidence="8" id="KW-1185">Reference proteome</keyword>
<protein>
    <submittedName>
        <fullName evidence="7">SCO-spondin</fullName>
    </submittedName>
</protein>
<dbReference type="Pfam" id="PF12947">
    <property type="entry name" value="EGF_3"/>
    <property type="match status" value="1"/>
</dbReference>
<dbReference type="InterPro" id="IPR000742">
    <property type="entry name" value="EGF"/>
</dbReference>
<dbReference type="SMART" id="SM00832">
    <property type="entry name" value="C8"/>
    <property type="match status" value="1"/>
</dbReference>
<evidence type="ECO:0000256" key="3">
    <source>
        <dbReference type="ARBA" id="ARBA00022737"/>
    </source>
</evidence>
<dbReference type="Gene3D" id="2.10.25.10">
    <property type="entry name" value="Laminin"/>
    <property type="match status" value="4"/>
</dbReference>
<dbReference type="GO" id="GO:0005509">
    <property type="term" value="F:calcium ion binding"/>
    <property type="evidence" value="ECO:0007669"/>
    <property type="project" value="InterPro"/>
</dbReference>
<dbReference type="InterPro" id="IPR050780">
    <property type="entry name" value="Mucin_vWF_Thrombospondin_sf"/>
</dbReference>
<feature type="disulfide bond" evidence="6">
    <location>
        <begin position="121"/>
        <end position="130"/>
    </location>
</feature>
<dbReference type="CDD" id="cd00054">
    <property type="entry name" value="EGF_CA"/>
    <property type="match status" value="4"/>
</dbReference>
<evidence type="ECO:0000256" key="4">
    <source>
        <dbReference type="ARBA" id="ARBA00023157"/>
    </source>
</evidence>
<sequence length="726" mass="79736">MQAQTTIFVRGLQNDLSGPEHYEITRMENDLPSPEHSVSFIDLLIMYITPFTVDIDECSNATSPCHADADCVNIPGNYTCMCKLGFSGDGQQNCVAIDCEVLNCGANEVCMDVDGLYRCVCHPDYTGDSCDQEIKGTCLARGDPHYTTFDGTHYDFMGVCEYVLAKDSRDNIFEIRQVNEPCGSGLVACTKSLSLVIPGFLVNLERNRVMVNGSTVSLPANYSGSMLIRPVGGETHIETNYGVNIVWNNVYNVEIEVLGRYLNSVEGLCGTFNDDNSDDLLTSDNVTTTNVTAFGNSWKTDPTCGDAPTVENPCVTNSVRAAMARDNCSALLRAPFWVCNETVNATERYFIADCEYDMCACENNPDACLCQIFDAYASACSAENITIQWIDDFPRCSTPCASSPCFNGATCRNEGSSYTCDCADGYIGDRCNIRDVCNIPIIVYYGPSAINYQVTINNVTTSPSLVSGGAKDMDYDPFSRRLFYYDSSNFYSIELDGSDLRLIAAAQQVARFIVDGRNSIIYYIHESTDTVYMLNMTDLENTQVGDLTDVTGAKDIDIDHVNNNLVIAKTSGDNIVRYNLETKALDPIKPAGDFPQDVSVDADNGVVYWVNFNANFEQNVMSTSYAGETIDLNITDADTIKIAQDELYLYVLVVSNVTIYKYKKSTWEQMGSIVVPSGTSGIEVAFDEDECCIGTFCHEQSTCENSVANFTCTCNSGYTGNGTFCQ</sequence>
<keyword evidence="5" id="KW-0325">Glycoprotein</keyword>
<dbReference type="InterPro" id="IPR001881">
    <property type="entry name" value="EGF-like_Ca-bd_dom"/>
</dbReference>
<dbReference type="Gene3D" id="2.120.10.30">
    <property type="entry name" value="TolB, C-terminal domain"/>
    <property type="match status" value="1"/>
</dbReference>
<dbReference type="SUPFAM" id="SSF63825">
    <property type="entry name" value="YWTD domain"/>
    <property type="match status" value="1"/>
</dbReference>
<dbReference type="InterPro" id="IPR018097">
    <property type="entry name" value="EGF_Ca-bd_CS"/>
</dbReference>
<dbReference type="SMART" id="SM00181">
    <property type="entry name" value="EGF"/>
    <property type="match status" value="4"/>
</dbReference>
<evidence type="ECO:0000313" key="7">
    <source>
        <dbReference type="EMBL" id="CAB3999769.1"/>
    </source>
</evidence>
<dbReference type="Pfam" id="PF00008">
    <property type="entry name" value="EGF"/>
    <property type="match status" value="1"/>
</dbReference>
<evidence type="ECO:0000256" key="6">
    <source>
        <dbReference type="PROSITE-ProRule" id="PRU00076"/>
    </source>
</evidence>
<organism evidence="7 8">
    <name type="scientific">Paramuricea clavata</name>
    <name type="common">Red gorgonian</name>
    <name type="synonym">Violescent sea-whip</name>
    <dbReference type="NCBI Taxonomy" id="317549"/>
    <lineage>
        <taxon>Eukaryota</taxon>
        <taxon>Metazoa</taxon>
        <taxon>Cnidaria</taxon>
        <taxon>Anthozoa</taxon>
        <taxon>Octocorallia</taxon>
        <taxon>Malacalcyonacea</taxon>
        <taxon>Plexauridae</taxon>
        <taxon>Paramuricea</taxon>
    </lineage>
</organism>
<dbReference type="SMART" id="SM00216">
    <property type="entry name" value="VWD"/>
    <property type="match status" value="1"/>
</dbReference>
<dbReference type="InterPro" id="IPR014853">
    <property type="entry name" value="VWF/SSPO/ZAN-like_Cys-rich_dom"/>
</dbReference>
<gene>
    <name evidence="7" type="ORF">PACLA_8A046914</name>
</gene>
<feature type="disulfide bond" evidence="6">
    <location>
        <begin position="422"/>
        <end position="431"/>
    </location>
</feature>
<feature type="non-terminal residue" evidence="7">
    <location>
        <position position="1"/>
    </location>
</feature>
<keyword evidence="1 6" id="KW-0245">EGF-like domain</keyword>
<dbReference type="OrthoDB" id="6133584at2759"/>
<dbReference type="PROSITE" id="PS01186">
    <property type="entry name" value="EGF_2"/>
    <property type="match status" value="2"/>
</dbReference>
<proteinExistence type="predicted"/>
<dbReference type="PROSITE" id="PS51233">
    <property type="entry name" value="VWFD"/>
    <property type="match status" value="1"/>
</dbReference>
<dbReference type="PROSITE" id="PS01187">
    <property type="entry name" value="EGF_CA"/>
    <property type="match status" value="2"/>
</dbReference>
<dbReference type="SUPFAM" id="SSF57184">
    <property type="entry name" value="Growth factor receptor domain"/>
    <property type="match status" value="1"/>
</dbReference>
<dbReference type="PROSITE" id="PS00022">
    <property type="entry name" value="EGF_1"/>
    <property type="match status" value="2"/>
</dbReference>
<name>A0A7D9I6R4_PARCT</name>
<dbReference type="EMBL" id="CACRXK020003666">
    <property type="protein sequence ID" value="CAB3999769.1"/>
    <property type="molecule type" value="Genomic_DNA"/>
</dbReference>
<evidence type="ECO:0000313" key="8">
    <source>
        <dbReference type="Proteomes" id="UP001152795"/>
    </source>
</evidence>